<dbReference type="InterPro" id="IPR013766">
    <property type="entry name" value="Thioredoxin_domain"/>
</dbReference>
<evidence type="ECO:0000259" key="2">
    <source>
        <dbReference type="PROSITE" id="PS51352"/>
    </source>
</evidence>
<name>A0ABY7H765_9BACT</name>
<evidence type="ECO:0000313" key="3">
    <source>
        <dbReference type="EMBL" id="WAS95115.1"/>
    </source>
</evidence>
<sequence length="711" mass="76923">MMSLLSAACGERSEAEPRAAVITRAAAADGAAAQVRRAYLGRDYWACARDGAALRLVHPDSAPLQAWTILCVARSGVDAVPLAEAMLAERPGDPWALFARAGALVDHPGRGAEEAAPAARVALAAMPDHPDAVWLLGRALVVHAPRDEAAAFFAERPQPAPADLVALELAFAAQQPEATESRVSELAARVRAADPGNVDAEFMTATWQLQNSRASEAEASLRRALELSPHSPALHSKLWQAIRLSPVREAADRRAAIDADVALLLRHRGDAPAALQAAAYVYTDMAPETYQELTAELLARFPDSAEADWARYGQILALDEARYGREGRVDPAADAEELRLLDAFLARRVIVTRLLADVTRMRYGLLSQAEGVSSEQQLAALQAWARHDRINVHGQADAVARFSARTDHDAEAEAIARLILEHGEARLAEQRRIDPSEVDAGSMLTPLYAALATTLQAQGRDGEAREVLGRGRAHRYKAPEFLVQLAAVAEADGNIDEAEQWLVEGLSRWGGEAVCGEALRQLYRRQHGSERGYAEHRARLEVEHVERRRAALLAKSAVAEPQALRPFVLAKVGGGERDSASLRGKLGIINFWSRNCGPCVREMPALQQLADALAGSPDVVVTTVNADDDPAGLAEWMTGRELRLEVLLGARYFNDLGYRGVPQTLFVAPDGRVLFAHEGAPARLVEEFGWYVEATRERAAREAGASLHAAG</sequence>
<dbReference type="Gene3D" id="1.25.40.10">
    <property type="entry name" value="Tetratricopeptide repeat domain"/>
    <property type="match status" value="1"/>
</dbReference>
<dbReference type="InterPro" id="IPR050553">
    <property type="entry name" value="Thioredoxin_ResA/DsbE_sf"/>
</dbReference>
<feature type="domain" description="Thioredoxin" evidence="2">
    <location>
        <begin position="558"/>
        <end position="697"/>
    </location>
</feature>
<dbReference type="PROSITE" id="PS00194">
    <property type="entry name" value="THIOREDOXIN_1"/>
    <property type="match status" value="1"/>
</dbReference>
<dbReference type="Proteomes" id="UP001164459">
    <property type="component" value="Chromosome"/>
</dbReference>
<dbReference type="PANTHER" id="PTHR42852:SF13">
    <property type="entry name" value="PROTEIN DIPZ"/>
    <property type="match status" value="1"/>
</dbReference>
<dbReference type="InterPro" id="IPR011990">
    <property type="entry name" value="TPR-like_helical_dom_sf"/>
</dbReference>
<keyword evidence="4" id="KW-1185">Reference proteome</keyword>
<dbReference type="PANTHER" id="PTHR42852">
    <property type="entry name" value="THIOL:DISULFIDE INTERCHANGE PROTEIN DSBE"/>
    <property type="match status" value="1"/>
</dbReference>
<dbReference type="RefSeq" id="WP_269037447.1">
    <property type="nucleotide sequence ID" value="NZ_CP114040.1"/>
</dbReference>
<dbReference type="Pfam" id="PF00578">
    <property type="entry name" value="AhpC-TSA"/>
    <property type="match status" value="1"/>
</dbReference>
<dbReference type="Gene3D" id="3.40.30.10">
    <property type="entry name" value="Glutaredoxin"/>
    <property type="match status" value="1"/>
</dbReference>
<dbReference type="SUPFAM" id="SSF52833">
    <property type="entry name" value="Thioredoxin-like"/>
    <property type="match status" value="1"/>
</dbReference>
<dbReference type="InterPro" id="IPR000866">
    <property type="entry name" value="AhpC/TSA"/>
</dbReference>
<keyword evidence="1" id="KW-0676">Redox-active center</keyword>
<reference evidence="3" key="1">
    <citation type="submission" date="2022-11" db="EMBL/GenBank/DDBJ databases">
        <title>Minimal conservation of predation-associated metabolite biosynthetic gene clusters underscores biosynthetic potential of Myxococcota including descriptions for ten novel species: Archangium lansinium sp. nov., Myxococcus landrumus sp. nov., Nannocystis bai.</title>
        <authorList>
            <person name="Ahearne A."/>
            <person name="Stevens C."/>
            <person name="Dowd S."/>
        </authorList>
    </citation>
    <scope>NUCLEOTIDE SEQUENCE</scope>
    <source>
        <strain evidence="3">Fl3</strain>
    </source>
</reference>
<evidence type="ECO:0000256" key="1">
    <source>
        <dbReference type="ARBA" id="ARBA00023284"/>
    </source>
</evidence>
<gene>
    <name evidence="3" type="ORF">O0S08_03050</name>
</gene>
<dbReference type="InterPro" id="IPR017937">
    <property type="entry name" value="Thioredoxin_CS"/>
</dbReference>
<accession>A0ABY7H765</accession>
<dbReference type="EMBL" id="CP114040">
    <property type="protein sequence ID" value="WAS95115.1"/>
    <property type="molecule type" value="Genomic_DNA"/>
</dbReference>
<evidence type="ECO:0000313" key="4">
    <source>
        <dbReference type="Proteomes" id="UP001164459"/>
    </source>
</evidence>
<dbReference type="CDD" id="cd02966">
    <property type="entry name" value="TlpA_like_family"/>
    <property type="match status" value="1"/>
</dbReference>
<dbReference type="PROSITE" id="PS51352">
    <property type="entry name" value="THIOREDOXIN_2"/>
    <property type="match status" value="1"/>
</dbReference>
<dbReference type="InterPro" id="IPR036249">
    <property type="entry name" value="Thioredoxin-like_sf"/>
</dbReference>
<proteinExistence type="predicted"/>
<protein>
    <submittedName>
        <fullName evidence="3">TlpA disulfide reductase family protein</fullName>
    </submittedName>
</protein>
<dbReference type="SUPFAM" id="SSF48452">
    <property type="entry name" value="TPR-like"/>
    <property type="match status" value="2"/>
</dbReference>
<organism evidence="3 4">
    <name type="scientific">Nannocystis punicea</name>
    <dbReference type="NCBI Taxonomy" id="2995304"/>
    <lineage>
        <taxon>Bacteria</taxon>
        <taxon>Pseudomonadati</taxon>
        <taxon>Myxococcota</taxon>
        <taxon>Polyangia</taxon>
        <taxon>Nannocystales</taxon>
        <taxon>Nannocystaceae</taxon>
        <taxon>Nannocystis</taxon>
    </lineage>
</organism>